<dbReference type="AlphaFoldDB" id="A0A839E7D7"/>
<dbReference type="EMBL" id="JACGWX010000002">
    <property type="protein sequence ID" value="MBA8847427.1"/>
    <property type="molecule type" value="Genomic_DNA"/>
</dbReference>
<dbReference type="InterPro" id="IPR012495">
    <property type="entry name" value="TadE-like_dom"/>
</dbReference>
<feature type="domain" description="TadE-like" evidence="1">
    <location>
        <begin position="7"/>
        <end position="49"/>
    </location>
</feature>
<sequence length="126" mass="12860">MRGDDRGSAPVEFVLVGTLLTLVALSVLQIALASHIRSTLIDAAAEGARHASLADTSLEAGVDRTRDLISTALGPGYARAVTATTSEFAGAPVVVITVRAPLPLLGMAGLDDGLEVSGRAAIEPRD</sequence>
<evidence type="ECO:0000313" key="2">
    <source>
        <dbReference type="EMBL" id="MBA8847427.1"/>
    </source>
</evidence>
<organism evidence="2 3">
    <name type="scientific">Microcella alkalica</name>
    <dbReference type="NCBI Taxonomy" id="355930"/>
    <lineage>
        <taxon>Bacteria</taxon>
        <taxon>Bacillati</taxon>
        <taxon>Actinomycetota</taxon>
        <taxon>Actinomycetes</taxon>
        <taxon>Micrococcales</taxon>
        <taxon>Microbacteriaceae</taxon>
        <taxon>Microcella</taxon>
    </lineage>
</organism>
<dbReference type="Pfam" id="PF07811">
    <property type="entry name" value="TadE"/>
    <property type="match status" value="1"/>
</dbReference>
<comment type="caution">
    <text evidence="2">The sequence shown here is derived from an EMBL/GenBank/DDBJ whole genome shotgun (WGS) entry which is preliminary data.</text>
</comment>
<protein>
    <submittedName>
        <fullName evidence="2">Flp pilus assembly protein TadG</fullName>
    </submittedName>
</protein>
<evidence type="ECO:0000313" key="3">
    <source>
        <dbReference type="Proteomes" id="UP000585905"/>
    </source>
</evidence>
<dbReference type="Proteomes" id="UP000585905">
    <property type="component" value="Unassembled WGS sequence"/>
</dbReference>
<evidence type="ECO:0000259" key="1">
    <source>
        <dbReference type="Pfam" id="PF07811"/>
    </source>
</evidence>
<gene>
    <name evidence="2" type="ORF">FHX53_001012</name>
</gene>
<proteinExistence type="predicted"/>
<reference evidence="2 3" key="1">
    <citation type="submission" date="2020-07" db="EMBL/GenBank/DDBJ databases">
        <title>Sequencing the genomes of 1000 actinobacteria strains.</title>
        <authorList>
            <person name="Klenk H.-P."/>
        </authorList>
    </citation>
    <scope>NUCLEOTIDE SEQUENCE [LARGE SCALE GENOMIC DNA]</scope>
    <source>
        <strain evidence="2 3">DSM 19663</strain>
    </source>
</reference>
<accession>A0A839E7D7</accession>
<name>A0A839E7D7_9MICO</name>
<dbReference type="RefSeq" id="WP_182490275.1">
    <property type="nucleotide sequence ID" value="NZ_BAAAOV010000014.1"/>
</dbReference>
<keyword evidence="3" id="KW-1185">Reference proteome</keyword>